<evidence type="ECO:0000313" key="3">
    <source>
        <dbReference type="Proteomes" id="UP000217790"/>
    </source>
</evidence>
<sequence>MSSNLRRKSLDYRKQYRRRVKWPVDGRRCSMKKGSRQERTDLRKLGFSVRAMLSTYCQTLDLRSHALVTLIDRDRIQLSYYDRSAIIVSQAIDLGNTDDEILFIAMLIGCHRPILKQRGILHHIIKDPYITDFNRYNKVSKDPKILFSGLEMTLQKDNKDLTLILGTTVYRQRGLFGRDTCVIRATCAEWAGKKLVVKISWPSASR</sequence>
<dbReference type="Proteomes" id="UP000217790">
    <property type="component" value="Unassembled WGS sequence"/>
</dbReference>
<keyword evidence="3" id="KW-1185">Reference proteome</keyword>
<reference evidence="3" key="1">
    <citation type="journal article" date="2017" name="Nat. Ecol. Evol.">
        <title>Genome expansion and lineage-specific genetic innovations in the forest pathogenic fungi Armillaria.</title>
        <authorList>
            <person name="Sipos G."/>
            <person name="Prasanna A.N."/>
            <person name="Walter M.C."/>
            <person name="O'Connor E."/>
            <person name="Balint B."/>
            <person name="Krizsan K."/>
            <person name="Kiss B."/>
            <person name="Hess J."/>
            <person name="Varga T."/>
            <person name="Slot J."/>
            <person name="Riley R."/>
            <person name="Boka B."/>
            <person name="Rigling D."/>
            <person name="Barry K."/>
            <person name="Lee J."/>
            <person name="Mihaltcheva S."/>
            <person name="LaButti K."/>
            <person name="Lipzen A."/>
            <person name="Waldron R."/>
            <person name="Moloney N.M."/>
            <person name="Sperisen C."/>
            <person name="Kredics L."/>
            <person name="Vagvoelgyi C."/>
            <person name="Patrignani A."/>
            <person name="Fitzpatrick D."/>
            <person name="Nagy I."/>
            <person name="Doyle S."/>
            <person name="Anderson J.B."/>
            <person name="Grigoriev I.V."/>
            <person name="Gueldener U."/>
            <person name="Muensterkoetter M."/>
            <person name="Nagy L.G."/>
        </authorList>
    </citation>
    <scope>NUCLEOTIDE SEQUENCE [LARGE SCALE GENOMIC DNA]</scope>
    <source>
        <strain evidence="3">Ar21-2</strain>
    </source>
</reference>
<dbReference type="EMBL" id="KZ293645">
    <property type="protein sequence ID" value="PBL01802.1"/>
    <property type="molecule type" value="Genomic_DNA"/>
</dbReference>
<proteinExistence type="predicted"/>
<dbReference type="AlphaFoldDB" id="A0A2H3E2Z4"/>
<dbReference type="InParanoid" id="A0A2H3E2Z4"/>
<protein>
    <recommendedName>
        <fullName evidence="1">Fungal-type protein kinase domain-containing protein</fullName>
    </recommendedName>
</protein>
<accession>A0A2H3E2Z4</accession>
<dbReference type="InterPro" id="IPR040976">
    <property type="entry name" value="Pkinase_fungal"/>
</dbReference>
<organism evidence="2 3">
    <name type="scientific">Armillaria gallica</name>
    <name type="common">Bulbous honey fungus</name>
    <name type="synonym">Armillaria bulbosa</name>
    <dbReference type="NCBI Taxonomy" id="47427"/>
    <lineage>
        <taxon>Eukaryota</taxon>
        <taxon>Fungi</taxon>
        <taxon>Dikarya</taxon>
        <taxon>Basidiomycota</taxon>
        <taxon>Agaricomycotina</taxon>
        <taxon>Agaricomycetes</taxon>
        <taxon>Agaricomycetidae</taxon>
        <taxon>Agaricales</taxon>
        <taxon>Marasmiineae</taxon>
        <taxon>Physalacriaceae</taxon>
        <taxon>Armillaria</taxon>
    </lineage>
</organism>
<feature type="domain" description="Fungal-type protein kinase" evidence="1">
    <location>
        <begin position="37"/>
        <end position="206"/>
    </location>
</feature>
<name>A0A2H3E2Z4_ARMGA</name>
<gene>
    <name evidence="2" type="ORF">ARMGADRAFT_229293</name>
</gene>
<evidence type="ECO:0000313" key="2">
    <source>
        <dbReference type="EMBL" id="PBL01802.1"/>
    </source>
</evidence>
<dbReference type="OrthoDB" id="3070535at2759"/>
<dbReference type="Pfam" id="PF17667">
    <property type="entry name" value="Pkinase_fungal"/>
    <property type="match status" value="1"/>
</dbReference>
<evidence type="ECO:0000259" key="1">
    <source>
        <dbReference type="Pfam" id="PF17667"/>
    </source>
</evidence>